<evidence type="ECO:0000256" key="5">
    <source>
        <dbReference type="ARBA" id="ARBA00023139"/>
    </source>
</evidence>
<comment type="similarity">
    <text evidence="1">Belongs to the EcnA/EcnB lipoprotein family.</text>
</comment>
<keyword evidence="2" id="KW-1003">Cell membrane</keyword>
<dbReference type="OrthoDB" id="7363288at2"/>
<dbReference type="GO" id="GO:0009636">
    <property type="term" value="P:response to toxic substance"/>
    <property type="evidence" value="ECO:0007669"/>
    <property type="project" value="InterPro"/>
</dbReference>
<evidence type="ECO:0000256" key="1">
    <source>
        <dbReference type="ARBA" id="ARBA00010296"/>
    </source>
</evidence>
<organism evidence="7 8">
    <name type="scientific">Sulfitobacter sabulilitoris</name>
    <dbReference type="NCBI Taxonomy" id="2562655"/>
    <lineage>
        <taxon>Bacteria</taxon>
        <taxon>Pseudomonadati</taxon>
        <taxon>Pseudomonadota</taxon>
        <taxon>Alphaproteobacteria</taxon>
        <taxon>Rhodobacterales</taxon>
        <taxon>Roseobacteraceae</taxon>
        <taxon>Sulfitobacter</taxon>
    </lineage>
</organism>
<accession>A0A5S3PC15</accession>
<reference evidence="7 8" key="1">
    <citation type="submission" date="2019-05" db="EMBL/GenBank/DDBJ databases">
        <title>Sulfitobacter sabulilitoris sp. nov., isolated from a marine sand.</title>
        <authorList>
            <person name="Yoon J.-H."/>
        </authorList>
    </citation>
    <scope>NUCLEOTIDE SEQUENCE [LARGE SCALE GENOMIC DNA]</scope>
    <source>
        <strain evidence="7 8">HSMS-29</strain>
    </source>
</reference>
<protein>
    <submittedName>
        <fullName evidence="7">Entericidin A/B family lipoprotein</fullName>
    </submittedName>
</protein>
<evidence type="ECO:0000313" key="8">
    <source>
        <dbReference type="Proteomes" id="UP000309550"/>
    </source>
</evidence>
<comment type="caution">
    <text evidence="7">The sequence shown here is derived from an EMBL/GenBank/DDBJ whole genome shotgun (WGS) entry which is preliminary data.</text>
</comment>
<dbReference type="RefSeq" id="WP_138663207.1">
    <property type="nucleotide sequence ID" value="NZ_VANS01000004.1"/>
</dbReference>
<keyword evidence="5" id="KW-0564">Palmitate</keyword>
<dbReference type="InterPro" id="IPR012556">
    <property type="entry name" value="Entericidin"/>
</dbReference>
<keyword evidence="8" id="KW-1185">Reference proteome</keyword>
<sequence>MLRLALMIAALVTVSACETAKGVGRDVEKAGRGIQRAF</sequence>
<dbReference type="AlphaFoldDB" id="A0A5S3PC15"/>
<evidence type="ECO:0000256" key="3">
    <source>
        <dbReference type="ARBA" id="ARBA00022729"/>
    </source>
</evidence>
<evidence type="ECO:0000256" key="4">
    <source>
        <dbReference type="ARBA" id="ARBA00023136"/>
    </source>
</evidence>
<evidence type="ECO:0000256" key="6">
    <source>
        <dbReference type="ARBA" id="ARBA00023288"/>
    </source>
</evidence>
<dbReference type="EMBL" id="VANS01000004">
    <property type="protein sequence ID" value="TMM51248.1"/>
    <property type="molecule type" value="Genomic_DNA"/>
</dbReference>
<name>A0A5S3PC15_9RHOB</name>
<keyword evidence="6 7" id="KW-0449">Lipoprotein</keyword>
<evidence type="ECO:0000256" key="2">
    <source>
        <dbReference type="ARBA" id="ARBA00022475"/>
    </source>
</evidence>
<dbReference type="GO" id="GO:0016020">
    <property type="term" value="C:membrane"/>
    <property type="evidence" value="ECO:0007669"/>
    <property type="project" value="InterPro"/>
</dbReference>
<dbReference type="Pfam" id="PF08085">
    <property type="entry name" value="Entericidin"/>
    <property type="match status" value="1"/>
</dbReference>
<dbReference type="PROSITE" id="PS51257">
    <property type="entry name" value="PROKAR_LIPOPROTEIN"/>
    <property type="match status" value="1"/>
</dbReference>
<dbReference type="Proteomes" id="UP000309550">
    <property type="component" value="Unassembled WGS sequence"/>
</dbReference>
<keyword evidence="4" id="KW-0472">Membrane</keyword>
<keyword evidence="3" id="KW-0732">Signal</keyword>
<gene>
    <name evidence="7" type="ORF">FDT80_15435</name>
</gene>
<evidence type="ECO:0000313" key="7">
    <source>
        <dbReference type="EMBL" id="TMM51248.1"/>
    </source>
</evidence>
<proteinExistence type="inferred from homology"/>